<sequence length="1822" mass="210809">MDQANPAKSSPQVEERVDTVEYDLRFRRTSQAAILAQLPSRQALYSEAGITLGRRLSCTQRRKSELFRKESVLVGMADEEDDEELVLATRRVSCALSITSGMKSKMDQWERRQSIKDMVASIDTKRKYRDQILKEPVQSTHILKYEQKKAWQNFKQQAKNVLYQLELWSGAFKEIEGHFGTSVMTYFRFMRWLLFLNFYLMVIMLGLTMVPYVIKINRPWTFLDTAPPANHSNTFNVTNSTGVEVNFFGKAINCTENYLDFLHNASTSEDWGSKILDALQGTGWMEHTVLFYGSYFNKTYSLPFVEGRLTYNMGLSYILATGAAFLISFLLIVRNSAKGIRTSVMDEGSGPLTQYCNKVFGGWDFCISDQMAAKDKHKNLCQELRGDLENQKLLWRKENRTTREKARLYSIRVVVNVVVVGFLGGSLYLIYFANNSLIDLQREFGDVHAIVQTLIQFMPSVTITVLNIIVPIIFVKLVQFEDYMPAFQMQITLLRTVILRLASLLVLMASLYGMVVEKNEEFCDDCGNKRWEVINQTSQAPIKCWETYVGQQIYKLIILDFLVPFILTFVVEYPRRLVYQRFHEKFKLVDMMGQQEFDLPKAVLDLVYTQTLCWMGLFFCPFTPLMSFVKCIIFFYVKKGTVLNNCIQPVRPFRTSKSNSLFIAVLFISFIISTGPMTYMIGVISPSQSCGPFRVYSLENFVFFDTIRNLIYSFPSDAQDFFHFFGTMAFFLPAIAISCFIMYCYCVQSIGYKRKAKLLREDLIMVRAIKFKYERKKKINVCSHALDLGLLLVQSDGTRLNLCQRPSCDHAVFIDDRFTERKLAQKRKQLGDNLTPTPDYEVLSRRPHSDNFSSVDVARLRKERDKKYQSQPLDLLDTDHPPIDVDRLRRERRENSPSRVERREDIDSHSSSPERIERRENSPSSSPERIERRENSPSRSPQSDDSIARKQRQIKFKSQPEEIQEATTAWIWDMNEDRGYYPRASAPHMAMDYEPGPSNRGNYPRHQSAPYGAEPPMDYAPRDEPQMDYPEVPARGSVGVDRRTHVPESSIEERNIDHFYRSREERDPNYSRRDRENNNIEGRREYQLSEVFPKISTANGKGTLIRHRRKSSRKGAFGEVDYDSEEDDGNTLPSQRAIQSKRTKSIKERKQELEEDKKTHPRPKTMAEKYHDLKTKGSITAGDVATIVRESTLTRMHAMSGGAESKGWHKLKLKKKAFLDRFTIWAGTLKEVEGQYGTAVMTYFRFIKWLMFLNIYTMIIMFCVITVPYLALGPYNFNSSLTNANISGYKEAIECTTDYEVYHKNLTDSETIGQQVLDLLQGTGWMERRVLFYGVYYNKTYTTSDNEIYTYPMGLAYMLAFGGCFLLSFLLIVKNASKNVKVSLGSAETVAVYSNKIFSGWDFCINRYRAAKVKRKNIFTDIQAELNDQRKEWKREKRSTTENATLYFVRFLINILVLGLLGGALYLITFTAEQMIELQKMKNLSEIVELLVQYIPFVTITVLNAVLPIIFQKLVQFEDYRYEFGFKLTLARAILLRLASPIALIAILYKELIERPDNSSTGQCGNKQWESSSSRGRIMCWETYFGQQLYKLVLLDLIVETGIIFFMQVPRWYLYKRYGQTSKLVKLVGPQEFDLPQSVVDIIYTQSICWLGMFFSPLIPFMTFVKCVLFFWVKKLAVLKINVPQERPIKTSGSNSLFMLVLLLSFIIAAGLLGYMIGTIPPSQSCGPYRVYSNQSEAVMFNVITNTVQNWPREARDVFEFLGTVGFFIPVVILLVLLMYYYWLRGQGYKKTEEILQNQLKMEGRDKKYLLDRVNEAIVLLN</sequence>
<dbReference type="PANTHER" id="PTHR23302">
    <property type="entry name" value="TRANSMEMBRANE CHANNEL-RELATED"/>
    <property type="match status" value="1"/>
</dbReference>
<gene>
    <name evidence="10" type="primary">LOC111120154</name>
</gene>
<name>A0A8B8CN19_CRAVI</name>
<evidence type="ECO:0000256" key="3">
    <source>
        <dbReference type="ARBA" id="ARBA00022692"/>
    </source>
</evidence>
<feature type="transmembrane region" description="Helical" evidence="7">
    <location>
        <begin position="1592"/>
        <end position="1614"/>
    </location>
</feature>
<reference evidence="10" key="1">
    <citation type="submission" date="2025-08" db="UniProtKB">
        <authorList>
            <consortium name="RefSeq"/>
        </authorList>
    </citation>
    <scope>IDENTIFICATION</scope>
    <source>
        <tissue evidence="10">Whole sample</tissue>
    </source>
</reference>
<dbReference type="Pfam" id="PF07810">
    <property type="entry name" value="TMC"/>
    <property type="match status" value="2"/>
</dbReference>
<dbReference type="Proteomes" id="UP000694844">
    <property type="component" value="Chromosome 2"/>
</dbReference>
<feature type="transmembrane region" description="Helical" evidence="7">
    <location>
        <begin position="497"/>
        <end position="515"/>
    </location>
</feature>
<dbReference type="GO" id="GO:0005886">
    <property type="term" value="C:plasma membrane"/>
    <property type="evidence" value="ECO:0007669"/>
    <property type="project" value="InterPro"/>
</dbReference>
<feature type="transmembrane region" description="Helical" evidence="7">
    <location>
        <begin position="1490"/>
        <end position="1510"/>
    </location>
</feature>
<dbReference type="PANTHER" id="PTHR23302:SF24">
    <property type="entry name" value="TMC DOMAIN-CONTAINING PROTEIN"/>
    <property type="match status" value="1"/>
</dbReference>
<evidence type="ECO:0000259" key="8">
    <source>
        <dbReference type="Pfam" id="PF07810"/>
    </source>
</evidence>
<feature type="compositionally biased region" description="Basic residues" evidence="6">
    <location>
        <begin position="1104"/>
        <end position="1113"/>
    </location>
</feature>
<dbReference type="GeneID" id="111120154"/>
<proteinExistence type="inferred from homology"/>
<feature type="transmembrane region" description="Helical" evidence="7">
    <location>
        <begin position="1761"/>
        <end position="1783"/>
    </location>
</feature>
<feature type="transmembrane region" description="Helical" evidence="7">
    <location>
        <begin position="314"/>
        <end position="333"/>
    </location>
</feature>
<feature type="transmembrane region" description="Helical" evidence="7">
    <location>
        <begin position="1249"/>
        <end position="1271"/>
    </location>
</feature>
<feature type="compositionally biased region" description="Acidic residues" evidence="6">
    <location>
        <begin position="1120"/>
        <end position="1129"/>
    </location>
</feature>
<feature type="transmembrane region" description="Helical" evidence="7">
    <location>
        <begin position="1444"/>
        <end position="1470"/>
    </location>
</feature>
<dbReference type="RefSeq" id="XP_022316589.1">
    <property type="nucleotide sequence ID" value="XM_022460881.1"/>
</dbReference>
<feature type="region of interest" description="Disordered" evidence="6">
    <location>
        <begin position="827"/>
        <end position="848"/>
    </location>
</feature>
<evidence type="ECO:0000313" key="9">
    <source>
        <dbReference type="Proteomes" id="UP000694844"/>
    </source>
</evidence>
<evidence type="ECO:0000256" key="5">
    <source>
        <dbReference type="ARBA" id="ARBA00023136"/>
    </source>
</evidence>
<feature type="transmembrane region" description="Helical" evidence="7">
    <location>
        <begin position="413"/>
        <end position="433"/>
    </location>
</feature>
<feature type="transmembrane region" description="Helical" evidence="7">
    <location>
        <begin position="1697"/>
        <end position="1717"/>
    </location>
</feature>
<dbReference type="GO" id="GO:0008381">
    <property type="term" value="F:mechanosensitive monoatomic ion channel activity"/>
    <property type="evidence" value="ECO:0007669"/>
    <property type="project" value="TreeGrafter"/>
</dbReference>
<feature type="transmembrane region" description="Helical" evidence="7">
    <location>
        <begin position="1659"/>
        <end position="1677"/>
    </location>
</feature>
<feature type="domain" description="TMC" evidence="8">
    <location>
        <begin position="544"/>
        <end position="656"/>
    </location>
</feature>
<dbReference type="InterPro" id="IPR012496">
    <property type="entry name" value="TMC_dom"/>
</dbReference>
<comment type="similarity">
    <text evidence="2">Belongs to the TMC family.</text>
</comment>
<keyword evidence="4 7" id="KW-1133">Transmembrane helix</keyword>
<keyword evidence="5 7" id="KW-0472">Membrane</keyword>
<protein>
    <submittedName>
        <fullName evidence="10">Transmembrane channel-like protein 3</fullName>
    </submittedName>
</protein>
<feature type="transmembrane region" description="Helical" evidence="7">
    <location>
        <begin position="1354"/>
        <end position="1373"/>
    </location>
</feature>
<evidence type="ECO:0000256" key="7">
    <source>
        <dbReference type="SAM" id="Phobius"/>
    </source>
</evidence>
<comment type="subcellular location">
    <subcellularLocation>
        <location evidence="1">Membrane</location>
        <topology evidence="1">Multi-pass membrane protein</topology>
    </subcellularLocation>
</comment>
<feature type="transmembrane region" description="Helical" evidence="7">
    <location>
        <begin position="453"/>
        <end position="477"/>
    </location>
</feature>
<feature type="compositionally biased region" description="Basic and acidic residues" evidence="6">
    <location>
        <begin position="1040"/>
        <end position="1085"/>
    </location>
</feature>
<feature type="compositionally biased region" description="Basic and acidic residues" evidence="6">
    <location>
        <begin position="1145"/>
        <end position="1158"/>
    </location>
</feature>
<feature type="region of interest" description="Disordered" evidence="6">
    <location>
        <begin position="1102"/>
        <end position="1162"/>
    </location>
</feature>
<feature type="transmembrane region" description="Helical" evidence="7">
    <location>
        <begin position="192"/>
        <end position="214"/>
    </location>
</feature>
<feature type="region of interest" description="Disordered" evidence="6">
    <location>
        <begin position="863"/>
        <end position="963"/>
    </location>
</feature>
<feature type="compositionally biased region" description="Basic and acidic residues" evidence="6">
    <location>
        <begin position="877"/>
        <end position="921"/>
    </location>
</feature>
<dbReference type="KEGG" id="cvn:111120154"/>
<feature type="domain" description="TMC" evidence="8">
    <location>
        <begin position="1580"/>
        <end position="1692"/>
    </location>
</feature>
<feature type="region of interest" description="Disordered" evidence="6">
    <location>
        <begin position="1033"/>
        <end position="1085"/>
    </location>
</feature>
<accession>A0A8B8CN19</accession>
<keyword evidence="3 7" id="KW-0812">Transmembrane</keyword>
<organism evidence="9 10">
    <name type="scientific">Crassostrea virginica</name>
    <name type="common">Eastern oyster</name>
    <dbReference type="NCBI Taxonomy" id="6565"/>
    <lineage>
        <taxon>Eukaryota</taxon>
        <taxon>Metazoa</taxon>
        <taxon>Spiralia</taxon>
        <taxon>Lophotrochozoa</taxon>
        <taxon>Mollusca</taxon>
        <taxon>Bivalvia</taxon>
        <taxon>Autobranchia</taxon>
        <taxon>Pteriomorphia</taxon>
        <taxon>Ostreida</taxon>
        <taxon>Ostreoidea</taxon>
        <taxon>Ostreidae</taxon>
        <taxon>Crassostrea</taxon>
    </lineage>
</organism>
<dbReference type="OrthoDB" id="1936208at2759"/>
<evidence type="ECO:0000256" key="4">
    <source>
        <dbReference type="ARBA" id="ARBA00022989"/>
    </source>
</evidence>
<keyword evidence="9" id="KW-1185">Reference proteome</keyword>
<evidence type="ECO:0000256" key="2">
    <source>
        <dbReference type="ARBA" id="ARBA00006510"/>
    </source>
</evidence>
<feature type="transmembrane region" description="Helical" evidence="7">
    <location>
        <begin position="661"/>
        <end position="684"/>
    </location>
</feature>
<evidence type="ECO:0000313" key="10">
    <source>
        <dbReference type="RefSeq" id="XP_022316589.1"/>
    </source>
</evidence>
<dbReference type="InterPro" id="IPR038900">
    <property type="entry name" value="TMC"/>
</dbReference>
<feature type="transmembrane region" description="Helical" evidence="7">
    <location>
        <begin position="721"/>
        <end position="745"/>
    </location>
</feature>
<evidence type="ECO:0000256" key="6">
    <source>
        <dbReference type="SAM" id="MobiDB-lite"/>
    </source>
</evidence>
<evidence type="ECO:0000256" key="1">
    <source>
        <dbReference type="ARBA" id="ARBA00004141"/>
    </source>
</evidence>